<reference evidence="2 3" key="1">
    <citation type="submission" date="2013-11" db="EMBL/GenBank/DDBJ databases">
        <title>The Genome Sequence of Plasmodium yoelii 17X.</title>
        <authorList>
            <consortium name="The Broad Institute Genomics Platform"/>
            <consortium name="The Broad Institute Genome Sequencing Center for Infectious Disease"/>
            <person name="Neafsey D."/>
            <person name="Adams J."/>
            <person name="Walker B."/>
            <person name="Young S.K."/>
            <person name="Zeng Q."/>
            <person name="Gargeya S."/>
            <person name="Fitzgerald M."/>
            <person name="Haas B."/>
            <person name="Abouelleil A."/>
            <person name="Alvarado L."/>
            <person name="Chapman S.B."/>
            <person name="Gainer-Dewar J."/>
            <person name="Goldberg J."/>
            <person name="Griggs A."/>
            <person name="Gujja S."/>
            <person name="Hansen M."/>
            <person name="Howarth C."/>
            <person name="Imamovic A."/>
            <person name="Ireland A."/>
            <person name="Larimer J."/>
            <person name="McCowan C."/>
            <person name="Murphy C."/>
            <person name="Pearson M."/>
            <person name="Poon T.W."/>
            <person name="Priest M."/>
            <person name="Roberts A."/>
            <person name="Saif S."/>
            <person name="Shea T."/>
            <person name="Sykes S."/>
            <person name="Wortman J."/>
            <person name="Nusbaum C."/>
            <person name="Birren B."/>
        </authorList>
    </citation>
    <scope>NUCLEOTIDE SEQUENCE [LARGE SCALE GENOMIC DNA]</scope>
    <source>
        <strain evidence="2 3">17X</strain>
    </source>
</reference>
<feature type="transmembrane region" description="Helical" evidence="1">
    <location>
        <begin position="563"/>
        <end position="581"/>
    </location>
</feature>
<keyword evidence="1" id="KW-0472">Membrane</keyword>
<accession>V7PVC6</accession>
<feature type="transmembrane region" description="Helical" evidence="1">
    <location>
        <begin position="305"/>
        <end position="325"/>
    </location>
</feature>
<sequence>MDANICKRFKDVWEWISDELNGGKYQFNDNDSLNNKFSNNYCNNDDFSDSYCDMNFQNDFYKISAGCLYLLNEFFRDSSTFKTVAKSNINIVDYIMIWLSYMLNLTNSEEKNNITCFYIAYMNDCDKYNKEINELTDYKSYKDLLDKKNEVLNMNSNDVSKFYKAFKLLCEMYTGFDENTSNCTNCLEKAEEFVKIHKELNDPNNAKYIGYCQAFSTLSNDYKNLKNKYNSLPEIDTKETDAICSEKNSKQDSEQLYAQGYEDTSSSSSIASKLIPVLIIVIILFLRFLYIYIKINYIKHEQIYYVYLIHLYGYKLIIYIIKGMIKLKLKVIILNKTFLNSYCDGNKCDNDLEKINAGFFYLLNQFFGSSELSHYGKNNINIVDYIILWLIYMLTLKENTFNNSIKYFYTTLIKSDVKYKNTVDNVKDCHNFKDIIDKRHDLTKEDMDKNIISTLHDAFKLLCGMYTVFNDNTSNCAKCSGKANEFANKYEELKKYYSNTKNSSFSKILSTLSTDYDNLKNKCNGNSSFPSIETIQISEKDSVEISGIVSEVASSSSSIGSKFFTVLSIFGAIAFFLGISYKRKNKKYKEENDSLIYDSKRFNISGIVIMINIF</sequence>
<dbReference type="Pfam" id="PF06022">
    <property type="entry name" value="Cir_Bir_Yir"/>
    <property type="match status" value="2"/>
</dbReference>
<proteinExistence type="predicted"/>
<gene>
    <name evidence="2" type="ORF">YYC_00008</name>
</gene>
<dbReference type="Proteomes" id="UP000018538">
    <property type="component" value="Unassembled WGS sequence"/>
</dbReference>
<organism evidence="2 3">
    <name type="scientific">Plasmodium yoelii 17X</name>
    <dbReference type="NCBI Taxonomy" id="1323249"/>
    <lineage>
        <taxon>Eukaryota</taxon>
        <taxon>Sar</taxon>
        <taxon>Alveolata</taxon>
        <taxon>Apicomplexa</taxon>
        <taxon>Aconoidasida</taxon>
        <taxon>Haemosporida</taxon>
        <taxon>Plasmodiidae</taxon>
        <taxon>Plasmodium</taxon>
        <taxon>Plasmodium (Vinckeia)</taxon>
    </lineage>
</organism>
<dbReference type="EMBL" id="KI635718">
    <property type="protein sequence ID" value="ETB63531.1"/>
    <property type="molecule type" value="Genomic_DNA"/>
</dbReference>
<protein>
    <submittedName>
        <fullName evidence="2">Uncharacterized protein</fullName>
    </submittedName>
</protein>
<feature type="transmembrane region" description="Helical" evidence="1">
    <location>
        <begin position="274"/>
        <end position="293"/>
    </location>
</feature>
<name>V7PVC6_PLAYE</name>
<dbReference type="InterPro" id="IPR006477">
    <property type="entry name" value="Yir_bir_cir"/>
</dbReference>
<dbReference type="NCBIfam" id="TIGR01590">
    <property type="entry name" value="yir-bir-cir_Pla"/>
    <property type="match status" value="2"/>
</dbReference>
<evidence type="ECO:0000256" key="1">
    <source>
        <dbReference type="SAM" id="Phobius"/>
    </source>
</evidence>
<keyword evidence="1" id="KW-1133">Transmembrane helix</keyword>
<keyword evidence="1" id="KW-0812">Transmembrane</keyword>
<evidence type="ECO:0000313" key="2">
    <source>
        <dbReference type="EMBL" id="ETB63531.1"/>
    </source>
</evidence>
<evidence type="ECO:0000313" key="3">
    <source>
        <dbReference type="Proteomes" id="UP000018538"/>
    </source>
</evidence>
<keyword evidence="3" id="KW-1185">Reference proteome</keyword>
<dbReference type="AlphaFoldDB" id="V7PVC6"/>